<evidence type="ECO:0000256" key="1">
    <source>
        <dbReference type="SAM" id="MobiDB-lite"/>
    </source>
</evidence>
<evidence type="ECO:0000313" key="2">
    <source>
        <dbReference type="EMBL" id="KAF6224287.1"/>
    </source>
</evidence>
<dbReference type="RefSeq" id="XP_037153347.1">
    <property type="nucleotide sequence ID" value="XM_037301713.1"/>
</dbReference>
<feature type="compositionally biased region" description="Basic and acidic residues" evidence="1">
    <location>
        <begin position="45"/>
        <end position="58"/>
    </location>
</feature>
<gene>
    <name evidence="2" type="ORF">HO133_010862</name>
</gene>
<dbReference type="GeneID" id="59339252"/>
<evidence type="ECO:0000313" key="3">
    <source>
        <dbReference type="Proteomes" id="UP000593566"/>
    </source>
</evidence>
<organism evidence="2 3">
    <name type="scientific">Letharia lupina</name>
    <dbReference type="NCBI Taxonomy" id="560253"/>
    <lineage>
        <taxon>Eukaryota</taxon>
        <taxon>Fungi</taxon>
        <taxon>Dikarya</taxon>
        <taxon>Ascomycota</taxon>
        <taxon>Pezizomycotina</taxon>
        <taxon>Lecanoromycetes</taxon>
        <taxon>OSLEUM clade</taxon>
        <taxon>Lecanoromycetidae</taxon>
        <taxon>Lecanorales</taxon>
        <taxon>Lecanorineae</taxon>
        <taxon>Parmeliaceae</taxon>
        <taxon>Letharia</taxon>
    </lineage>
</organism>
<reference evidence="2 3" key="1">
    <citation type="journal article" date="2020" name="Genomics">
        <title>Complete, high-quality genomes from long-read metagenomic sequencing of two wolf lichen thalli reveals enigmatic genome architecture.</title>
        <authorList>
            <person name="McKenzie S.K."/>
            <person name="Walston R.F."/>
            <person name="Allen J.L."/>
        </authorList>
    </citation>
    <scope>NUCLEOTIDE SEQUENCE [LARGE SCALE GENOMIC DNA]</scope>
    <source>
        <strain evidence="2">WasteWater1</strain>
    </source>
</reference>
<feature type="region of interest" description="Disordered" evidence="1">
    <location>
        <begin position="84"/>
        <end position="120"/>
    </location>
</feature>
<dbReference type="EMBL" id="JACCJB010000009">
    <property type="protein sequence ID" value="KAF6224287.1"/>
    <property type="molecule type" value="Genomic_DNA"/>
</dbReference>
<name>A0A8H6FDA8_9LECA</name>
<proteinExistence type="predicted"/>
<dbReference type="Proteomes" id="UP000593566">
    <property type="component" value="Unassembled WGS sequence"/>
</dbReference>
<accession>A0A8H6FDA8</accession>
<sequence length="194" mass="21974">MQEADWGRYAQAPFMTVRTSQSTAVSTSWKQSKAKQPAQTFATDRTSDFSKDTSSHDEDKFRAEVDLADLKIKQRRWNFARSWRPASSDSSLADEPHISPRSRTWPTKVPLSADRTDKERVEDDDLRLRNTIAKPNPALDRRLMGQYLDRCIAATESQLAGGRNKSKKKEAVKEIERLVEKVVSDADGFGAREG</sequence>
<keyword evidence="3" id="KW-1185">Reference proteome</keyword>
<dbReference type="AlphaFoldDB" id="A0A8H6FDA8"/>
<protein>
    <submittedName>
        <fullName evidence="2">Uncharacterized protein</fullName>
    </submittedName>
</protein>
<feature type="region of interest" description="Disordered" evidence="1">
    <location>
        <begin position="27"/>
        <end position="58"/>
    </location>
</feature>
<comment type="caution">
    <text evidence="2">The sequence shown here is derived from an EMBL/GenBank/DDBJ whole genome shotgun (WGS) entry which is preliminary data.</text>
</comment>